<dbReference type="GO" id="GO:0016758">
    <property type="term" value="F:hexosyltransferase activity"/>
    <property type="evidence" value="ECO:0007669"/>
    <property type="project" value="InterPro"/>
</dbReference>
<protein>
    <submittedName>
        <fullName evidence="9">Mannosyltransferase PimE</fullName>
    </submittedName>
</protein>
<dbReference type="STRING" id="1073574.GOARA_089_00340"/>
<feature type="transmembrane region" description="Helical" evidence="8">
    <location>
        <begin position="159"/>
        <end position="176"/>
    </location>
</feature>
<dbReference type="Pfam" id="PF09594">
    <property type="entry name" value="GT87"/>
    <property type="match status" value="1"/>
</dbReference>
<gene>
    <name evidence="9" type="primary">pimE</name>
    <name evidence="9" type="ORF">GOARA_089_00340</name>
</gene>
<dbReference type="OrthoDB" id="9774600at2"/>
<dbReference type="AlphaFoldDB" id="G7H7M7"/>
<proteinExistence type="inferred from homology"/>
<comment type="caution">
    <text evidence="9">The sequence shown here is derived from an EMBL/GenBank/DDBJ whole genome shotgun (WGS) entry which is preliminary data.</text>
</comment>
<evidence type="ECO:0000256" key="5">
    <source>
        <dbReference type="ARBA" id="ARBA00022989"/>
    </source>
</evidence>
<evidence type="ECO:0000256" key="6">
    <source>
        <dbReference type="ARBA" id="ARBA00023136"/>
    </source>
</evidence>
<keyword evidence="9" id="KW-0328">Glycosyltransferase</keyword>
<comment type="subcellular location">
    <subcellularLocation>
        <location evidence="1">Cell membrane</location>
        <topology evidence="1">Multi-pass membrane protein</topology>
    </subcellularLocation>
</comment>
<reference evidence="9 10" key="1">
    <citation type="submission" date="2011-11" db="EMBL/GenBank/DDBJ databases">
        <title>Whole genome shotgun sequence of Gordonia araii NBRC 100433.</title>
        <authorList>
            <person name="Yoshida Y."/>
            <person name="Hosoyama A."/>
            <person name="Tsuchikane K."/>
            <person name="Katsumata H."/>
            <person name="Yamazaki S."/>
            <person name="Fujita N."/>
        </authorList>
    </citation>
    <scope>NUCLEOTIDE SEQUENCE [LARGE SCALE GENOMIC DNA]</scope>
    <source>
        <strain evidence="9 10">NBRC 100433</strain>
    </source>
</reference>
<keyword evidence="6 8" id="KW-0472">Membrane</keyword>
<evidence type="ECO:0000256" key="8">
    <source>
        <dbReference type="SAM" id="Phobius"/>
    </source>
</evidence>
<dbReference type="NCBIfam" id="NF009915">
    <property type="entry name" value="PRK13375.1"/>
    <property type="match status" value="1"/>
</dbReference>
<keyword evidence="10" id="KW-1185">Reference proteome</keyword>
<keyword evidence="4 8" id="KW-0812">Transmembrane</keyword>
<sequence length="443" mass="47185">MPISIRHTPVRADGGVRFEAVRSRSMWATVFLTASIVGRLLWVLLSTNGANFVDLHVYRDGAAGIADGSLYSYAYDGPTATPLPFTYPPFAAVVFYPLSLLPWDVVAIGWQFATIAALYASVVLTLRLCGRTGSCYPLAATWTAAGLWCEPVRVTLDYGQINVFLMLGALFAVTIARTRMGLVAGGALIGLMAGIKLTPAISGLWYLAVRRPLGAVAAAAGFAATVAGCLIFFPGVTRTYFDDLLGDADRIGEPELVMNQSLRGALSRMTGHDVGSGWVWLAAVAVALVLAVVAWRSVDGDWLAVLLVVQLLGLLVSPISWVHHWVWLVPLAIWLAHGPGTERRWSRAVLAGWIAVGAIGVPWLLRLADQFEVSVAPAVTAVGGAVWPALALVTMVWLAATRPRATGYAADVPLAESPAESRSRSSGVAPLSLRSAAYRSTYC</sequence>
<feature type="transmembrane region" description="Helical" evidence="8">
    <location>
        <begin position="108"/>
        <end position="128"/>
    </location>
</feature>
<dbReference type="EMBL" id="BAEE01000089">
    <property type="protein sequence ID" value="GAB11852.1"/>
    <property type="molecule type" value="Genomic_DNA"/>
</dbReference>
<keyword evidence="2" id="KW-1003">Cell membrane</keyword>
<evidence type="ECO:0000256" key="2">
    <source>
        <dbReference type="ARBA" id="ARBA00022475"/>
    </source>
</evidence>
<feature type="transmembrane region" description="Helical" evidence="8">
    <location>
        <begin position="278"/>
        <end position="297"/>
    </location>
</feature>
<evidence type="ECO:0000256" key="1">
    <source>
        <dbReference type="ARBA" id="ARBA00004651"/>
    </source>
</evidence>
<feature type="transmembrane region" description="Helical" evidence="8">
    <location>
        <begin position="26"/>
        <end position="45"/>
    </location>
</feature>
<evidence type="ECO:0000313" key="10">
    <source>
        <dbReference type="Proteomes" id="UP000035088"/>
    </source>
</evidence>
<keyword evidence="3 9" id="KW-0808">Transferase</keyword>
<feature type="transmembrane region" description="Helical" evidence="8">
    <location>
        <begin position="303"/>
        <end position="336"/>
    </location>
</feature>
<comment type="similarity">
    <text evidence="7">Belongs to the glycosyltransferase 87 family.</text>
</comment>
<keyword evidence="5 8" id="KW-1133">Transmembrane helix</keyword>
<evidence type="ECO:0000256" key="4">
    <source>
        <dbReference type="ARBA" id="ARBA00022692"/>
    </source>
</evidence>
<name>G7H7M7_9ACTN</name>
<dbReference type="InterPro" id="IPR018584">
    <property type="entry name" value="GT87"/>
</dbReference>
<dbReference type="Proteomes" id="UP000035088">
    <property type="component" value="Unassembled WGS sequence"/>
</dbReference>
<evidence type="ECO:0000313" key="9">
    <source>
        <dbReference type="EMBL" id="GAB11852.1"/>
    </source>
</evidence>
<evidence type="ECO:0000256" key="7">
    <source>
        <dbReference type="ARBA" id="ARBA00024033"/>
    </source>
</evidence>
<organism evidence="9 10">
    <name type="scientific">Gordonia araii NBRC 100433</name>
    <dbReference type="NCBI Taxonomy" id="1073574"/>
    <lineage>
        <taxon>Bacteria</taxon>
        <taxon>Bacillati</taxon>
        <taxon>Actinomycetota</taxon>
        <taxon>Actinomycetes</taxon>
        <taxon>Mycobacteriales</taxon>
        <taxon>Gordoniaceae</taxon>
        <taxon>Gordonia</taxon>
    </lineage>
</organism>
<feature type="transmembrane region" description="Helical" evidence="8">
    <location>
        <begin position="213"/>
        <end position="233"/>
    </location>
</feature>
<accession>G7H7M7</accession>
<dbReference type="GO" id="GO:0005886">
    <property type="term" value="C:plasma membrane"/>
    <property type="evidence" value="ECO:0007669"/>
    <property type="project" value="UniProtKB-SubCell"/>
</dbReference>
<feature type="transmembrane region" description="Helical" evidence="8">
    <location>
        <begin position="348"/>
        <end position="365"/>
    </location>
</feature>
<evidence type="ECO:0000256" key="3">
    <source>
        <dbReference type="ARBA" id="ARBA00022679"/>
    </source>
</evidence>
<feature type="transmembrane region" description="Helical" evidence="8">
    <location>
        <begin position="377"/>
        <end position="400"/>
    </location>
</feature>
<feature type="transmembrane region" description="Helical" evidence="8">
    <location>
        <begin position="183"/>
        <end position="207"/>
    </location>
</feature>